<dbReference type="EMBL" id="MU970058">
    <property type="protein sequence ID" value="KAK9323668.1"/>
    <property type="molecule type" value="Genomic_DNA"/>
</dbReference>
<comment type="caution">
    <text evidence="1">The sequence shown here is derived from an EMBL/GenBank/DDBJ whole genome shotgun (WGS) entry which is preliminary data.</text>
</comment>
<keyword evidence="2" id="KW-1185">Reference proteome</keyword>
<reference evidence="2" key="1">
    <citation type="journal article" date="2024" name="Front. Bioeng. Biotechnol.">
        <title>Genome-scale model development and genomic sequencing of the oleaginous clade Lipomyces.</title>
        <authorList>
            <person name="Czajka J.J."/>
            <person name="Han Y."/>
            <person name="Kim J."/>
            <person name="Mondo S.J."/>
            <person name="Hofstad B.A."/>
            <person name="Robles A."/>
            <person name="Haridas S."/>
            <person name="Riley R."/>
            <person name="LaButti K."/>
            <person name="Pangilinan J."/>
            <person name="Andreopoulos W."/>
            <person name="Lipzen A."/>
            <person name="Yan J."/>
            <person name="Wang M."/>
            <person name="Ng V."/>
            <person name="Grigoriev I.V."/>
            <person name="Spatafora J.W."/>
            <person name="Magnuson J.K."/>
            <person name="Baker S.E."/>
            <person name="Pomraning K.R."/>
        </authorList>
    </citation>
    <scope>NUCLEOTIDE SEQUENCE [LARGE SCALE GENOMIC DNA]</scope>
    <source>
        <strain evidence="2">CBS 10300</strain>
    </source>
</reference>
<organism evidence="1 2">
    <name type="scientific">Lipomyces orientalis</name>
    <dbReference type="NCBI Taxonomy" id="1233043"/>
    <lineage>
        <taxon>Eukaryota</taxon>
        <taxon>Fungi</taxon>
        <taxon>Dikarya</taxon>
        <taxon>Ascomycota</taxon>
        <taxon>Saccharomycotina</taxon>
        <taxon>Lipomycetes</taxon>
        <taxon>Lipomycetales</taxon>
        <taxon>Lipomycetaceae</taxon>
        <taxon>Lipomyces</taxon>
    </lineage>
</organism>
<accession>A0ACC3TR45</accession>
<gene>
    <name evidence="1" type="ORF">V1517DRAFT_306810</name>
</gene>
<sequence>MSGTIETIDLRPSSRIRLTHPVDYVLEANGTYVAMYNVGSRYVIDAALISYGIYSAPWDLVGWCGDNGLPLSARILSGVNPRDFNSPIVSLNSSLSEGIIDVINGETVNISLELKRQYINELERLETIVTQDITALPVSKEELSAYLLISRNVLSTALSLPSN</sequence>
<evidence type="ECO:0000313" key="1">
    <source>
        <dbReference type="EMBL" id="KAK9323668.1"/>
    </source>
</evidence>
<dbReference type="Proteomes" id="UP001489719">
    <property type="component" value="Unassembled WGS sequence"/>
</dbReference>
<name>A0ACC3TR45_9ASCO</name>
<proteinExistence type="predicted"/>
<protein>
    <submittedName>
        <fullName evidence="1">Uncharacterized protein</fullName>
    </submittedName>
</protein>
<evidence type="ECO:0000313" key="2">
    <source>
        <dbReference type="Proteomes" id="UP001489719"/>
    </source>
</evidence>